<evidence type="ECO:0000256" key="1">
    <source>
        <dbReference type="ARBA" id="ARBA00004797"/>
    </source>
</evidence>
<dbReference type="InterPro" id="IPR003827">
    <property type="entry name" value="tRNA_yW-synthesising"/>
</dbReference>
<keyword evidence="10" id="KW-1185">Reference proteome</keyword>
<protein>
    <recommendedName>
        <fullName evidence="8">SAM-dependent methyltransferase TRM5/TYW2-type domain-containing protein</fullName>
    </recommendedName>
</protein>
<dbReference type="Proteomes" id="UP000030689">
    <property type="component" value="Unassembled WGS sequence"/>
</dbReference>
<dbReference type="STRING" id="72664.V4L3B5"/>
<dbReference type="FunFam" id="3.30.1960.10:FF:000002">
    <property type="entry name" value="tRNA wybutosine-synthesizing protein 2/3/4"/>
    <property type="match status" value="1"/>
</dbReference>
<feature type="domain" description="SAM-dependent methyltransferase TRM5/TYW2-type" evidence="8">
    <location>
        <begin position="741"/>
        <end position="1000"/>
    </location>
</feature>
<dbReference type="GO" id="GO:0008175">
    <property type="term" value="F:tRNA methyltransferase activity"/>
    <property type="evidence" value="ECO:0007669"/>
    <property type="project" value="TreeGrafter"/>
</dbReference>
<keyword evidence="4" id="KW-0949">S-adenosyl-L-methionine</keyword>
<dbReference type="KEGG" id="eus:EUTSA_v10028391mg"/>
<dbReference type="Gene3D" id="3.40.50.150">
    <property type="entry name" value="Vaccinia Virus protein VP39"/>
    <property type="match status" value="1"/>
</dbReference>
<evidence type="ECO:0000313" key="10">
    <source>
        <dbReference type="Proteomes" id="UP000030689"/>
    </source>
</evidence>
<name>V4L3B5_EUTSA</name>
<accession>V4L3B5</accession>
<evidence type="ECO:0000256" key="5">
    <source>
        <dbReference type="ARBA" id="ARBA00022694"/>
    </source>
</evidence>
<comment type="catalytic activity">
    <reaction evidence="7">
        <text>4-demethylwyosine(37) in tRNA(Phe) + S-adenosyl-L-methionine = 4-demethyl-7-[(3S)-3-amino-3-carboxypropyl]wyosine(37) in tRNA(Phe) + S-methyl-5'-thioadenosine + H(+)</text>
        <dbReference type="Rhea" id="RHEA:36355"/>
        <dbReference type="Rhea" id="RHEA-COMP:10164"/>
        <dbReference type="Rhea" id="RHEA-COMP:10378"/>
        <dbReference type="ChEBI" id="CHEBI:15378"/>
        <dbReference type="ChEBI" id="CHEBI:17509"/>
        <dbReference type="ChEBI" id="CHEBI:59789"/>
        <dbReference type="ChEBI" id="CHEBI:64315"/>
        <dbReference type="ChEBI" id="CHEBI:73550"/>
        <dbReference type="EC" id="2.5.1.114"/>
    </reaction>
</comment>
<dbReference type="PROSITE" id="PS51684">
    <property type="entry name" value="SAM_MT_TRM5_TYW2"/>
    <property type="match status" value="1"/>
</dbReference>
<dbReference type="GO" id="GO:0005737">
    <property type="term" value="C:cytoplasm"/>
    <property type="evidence" value="ECO:0007669"/>
    <property type="project" value="TreeGrafter"/>
</dbReference>
<dbReference type="Pfam" id="PF02676">
    <property type="entry name" value="TYW3"/>
    <property type="match status" value="1"/>
</dbReference>
<dbReference type="FunFam" id="2.120.10.80:FF:000128">
    <property type="entry name" value="tRNA wybutosine-synthesizing protein 2/3/4"/>
    <property type="match status" value="1"/>
</dbReference>
<evidence type="ECO:0000256" key="3">
    <source>
        <dbReference type="ARBA" id="ARBA00022679"/>
    </source>
</evidence>
<dbReference type="FunFam" id="3.40.50.150:FF:000131">
    <property type="entry name" value="tRNA wybutosine-synthesizing protein 2/3/4"/>
    <property type="match status" value="1"/>
</dbReference>
<dbReference type="GO" id="GO:0102522">
    <property type="term" value="F:tRNA 4-demethylwyosine alpha-amino-alpha-carboxypropyltransferase activity"/>
    <property type="evidence" value="ECO:0007669"/>
    <property type="project" value="UniProtKB-EC"/>
</dbReference>
<dbReference type="Pfam" id="PF02475">
    <property type="entry name" value="TRM5-TYW2_MTfase"/>
    <property type="match status" value="1"/>
</dbReference>
<dbReference type="UniPathway" id="UPA00375"/>
<dbReference type="eggNOG" id="KOG0379">
    <property type="taxonomic scope" value="Eukaryota"/>
</dbReference>
<sequence>MEFEKRKAATLASIRSSVTDKSPKGYLDEPIVPLLETINHHPSYFTTSSCSGRISILSQPKPESNASTKKKARGGSWLYITHDPADPDLVISLLFPSQSTRIDPLDQPSELVFRFEPLIIAVECKDLGSAQFLVATAISAGFRESGITSCGDGKRVIIAIRCSIRMEVPLGDTEKLMVSPEYVKFLVDIANEKMDANRKRTDGFSLALTSNGFKNPDANDVEDDDNYENLVGNHDSSINNGDLHPGLQQELMPLSALSIIGEPVEKLHLWGHSACTIGKTDRKEVIVFGGFGGFGRHARRNESMLLDPSCGTLSLIAVNGSPSPRLGHTASMVGDLMFVIGGRADPLNILNDVWMLDISKCEWSSQRCSGSEFPPRHRHAAATVGSKVYIFGGLNSDKILSSLHVLDTMDLQWKEIEQRGQWPCARHSHAMVAYGSQLFMFGGYNGEKVLDDLYSFDVQSSSWKLEVVSGKWPHARFSHSMFVYKHIIGIIGGCPVSQNCQDLTLLDLKHRLWRSVRLEFMNKELFVRSTASVLGDDLIVIGGGAACYAFGTKFSEPVKINLLQSVTMFENHVPPQSEDASIEVDKNDAHFKTKTSLSQPWVIQLERKYAKFGKDILKNFGWLDLERKVYSHEKGLYICFPVTEKFSELFHEKQLLGKDFEGSKDNYLTGQLTKGLSLKEISSSVALNLLEELGAKKFTNVAVEAKKVAKSPLPKMKEAITSILQQKGLSEELLDELPQRWERLGDIVVLPVTSFKDPAWSSISEEVWSAVAISLSANRLARQGRVEPNGTRDSTLEILVGDDGWVDHRENGILYSFNATKCMFSWGNLSEKLRMGNMACENEVVVDLFAGIGYFVLPFLVRAKAKLVYACEWNPHAIEALRHNVEANSVSDRCIIFEGDNRTTAPKGVADRVCLGLIPSSEGSWVTAIQALRPEGGILHVHGNVKDSDVSSWAEHVSKSLSDIARAEGRSWEVTVEHIEKVKWYAPRIRHLVADVRCRHSRVHIVI</sequence>
<evidence type="ECO:0000256" key="4">
    <source>
        <dbReference type="ARBA" id="ARBA00022691"/>
    </source>
</evidence>
<evidence type="ECO:0000256" key="7">
    <source>
        <dbReference type="ARBA" id="ARBA00049400"/>
    </source>
</evidence>
<dbReference type="eggNOG" id="KOG1228">
    <property type="taxonomic scope" value="Eukaryota"/>
</dbReference>
<dbReference type="EMBL" id="KI517537">
    <property type="protein sequence ID" value="ESQ38129.1"/>
    <property type="molecule type" value="Genomic_DNA"/>
</dbReference>
<dbReference type="Pfam" id="PF24681">
    <property type="entry name" value="Kelch_KLHDC2_KLHL20_DRC7"/>
    <property type="match status" value="1"/>
</dbReference>
<dbReference type="OMA" id="AVECKDL"/>
<dbReference type="Gene3D" id="2.120.10.80">
    <property type="entry name" value="Kelch-type beta propeller"/>
    <property type="match status" value="1"/>
</dbReference>
<evidence type="ECO:0000256" key="2">
    <source>
        <dbReference type="ARBA" id="ARBA00022603"/>
    </source>
</evidence>
<evidence type="ECO:0000313" key="9">
    <source>
        <dbReference type="EMBL" id="ESQ38129.1"/>
    </source>
</evidence>
<dbReference type="Gene3D" id="3.30.300.110">
    <property type="entry name" value="Met-10+ protein-like domains"/>
    <property type="match status" value="1"/>
</dbReference>
<dbReference type="CDD" id="cd02440">
    <property type="entry name" value="AdoMet_MTases"/>
    <property type="match status" value="1"/>
</dbReference>
<keyword evidence="5" id="KW-0819">tRNA processing</keyword>
<dbReference type="InterPro" id="IPR036602">
    <property type="entry name" value="tRNA_yW-synthesising-like_sf"/>
</dbReference>
<dbReference type="SUPFAM" id="SSF111278">
    <property type="entry name" value="SSo0622-like"/>
    <property type="match status" value="1"/>
</dbReference>
<dbReference type="InterPro" id="IPR029063">
    <property type="entry name" value="SAM-dependent_MTases_sf"/>
</dbReference>
<dbReference type="PANTHER" id="PTHR23245">
    <property type="entry name" value="TRNA METHYLTRANSFERASE"/>
    <property type="match status" value="1"/>
</dbReference>
<dbReference type="AlphaFoldDB" id="V4L3B5"/>
<dbReference type="Gramene" id="ESQ38129">
    <property type="protein sequence ID" value="ESQ38129"/>
    <property type="gene ID" value="EUTSA_v10028391mg"/>
</dbReference>
<gene>
    <name evidence="9" type="ORF">EUTSA_v10028391mg</name>
</gene>
<comment type="pathway">
    <text evidence="1">tRNA modification; wybutosine-tRNA(Phe) biosynthesis.</text>
</comment>
<dbReference type="GO" id="GO:0030488">
    <property type="term" value="P:tRNA methylation"/>
    <property type="evidence" value="ECO:0007669"/>
    <property type="project" value="TreeGrafter"/>
</dbReference>
<dbReference type="Pfam" id="PF25133">
    <property type="entry name" value="TYW2_N_2"/>
    <property type="match status" value="1"/>
</dbReference>
<comment type="catalytic activity">
    <reaction evidence="6">
        <text>4-demethyl-7-[(3S)-3-amino-3-carboxypropyl]wyosine(37) in tRNA(Phe) + S-adenosyl-L-methionine = 7-[(3S)-3-amino-3-carboxypropyl]wyosine(37) in tRNA(Phe) + S-adenosyl-L-homocysteine + H(+)</text>
        <dbReference type="Rhea" id="RHEA:36635"/>
        <dbReference type="Rhea" id="RHEA-COMP:10378"/>
        <dbReference type="Rhea" id="RHEA-COMP:10379"/>
        <dbReference type="ChEBI" id="CHEBI:15378"/>
        <dbReference type="ChEBI" id="CHEBI:57856"/>
        <dbReference type="ChEBI" id="CHEBI:59789"/>
        <dbReference type="ChEBI" id="CHEBI:73543"/>
        <dbReference type="ChEBI" id="CHEBI:73550"/>
        <dbReference type="EC" id="2.1.1.282"/>
    </reaction>
</comment>
<dbReference type="Gene3D" id="3.30.1960.10">
    <property type="entry name" value="tRNA wybutosine-synthesizing-like"/>
    <property type="match status" value="1"/>
</dbReference>
<keyword evidence="3" id="KW-0808">Transferase</keyword>
<reference evidence="9 10" key="1">
    <citation type="journal article" date="2013" name="Front. Plant Sci.">
        <title>The Reference Genome of the Halophytic Plant Eutrema salsugineum.</title>
        <authorList>
            <person name="Yang R."/>
            <person name="Jarvis D.E."/>
            <person name="Chen H."/>
            <person name="Beilstein M.A."/>
            <person name="Grimwood J."/>
            <person name="Jenkins J."/>
            <person name="Shu S."/>
            <person name="Prochnik S."/>
            <person name="Xin M."/>
            <person name="Ma C."/>
            <person name="Schmutz J."/>
            <person name="Wing R.A."/>
            <person name="Mitchell-Olds T."/>
            <person name="Schumaker K.S."/>
            <person name="Wang X."/>
        </authorList>
    </citation>
    <scope>NUCLEOTIDE SEQUENCE [LARGE SCALE GENOMIC DNA]</scope>
</reference>
<evidence type="ECO:0000256" key="6">
    <source>
        <dbReference type="ARBA" id="ARBA00049202"/>
    </source>
</evidence>
<evidence type="ECO:0000259" key="8">
    <source>
        <dbReference type="PROSITE" id="PS51684"/>
    </source>
</evidence>
<keyword evidence="2" id="KW-0489">Methyltransferase</keyword>
<dbReference type="OrthoDB" id="263283at2759"/>
<dbReference type="SUPFAM" id="SSF117281">
    <property type="entry name" value="Kelch motif"/>
    <property type="match status" value="1"/>
</dbReference>
<dbReference type="InterPro" id="IPR015915">
    <property type="entry name" value="Kelch-typ_b-propeller"/>
</dbReference>
<dbReference type="InterPro" id="IPR056743">
    <property type="entry name" value="TRM5-TYW2-like_MTfase"/>
</dbReference>
<dbReference type="PANTHER" id="PTHR23245:SF25">
    <property type="entry name" value="TRNA WYBUTOSINE-SYNTHESIZING PROTEIN 2 HOMOLOG"/>
    <property type="match status" value="1"/>
</dbReference>
<dbReference type="GO" id="GO:0031591">
    <property type="term" value="P:wybutosine biosynthetic process"/>
    <property type="evidence" value="ECO:0007669"/>
    <property type="project" value="TreeGrafter"/>
</dbReference>
<dbReference type="eggNOG" id="KOG1227">
    <property type="taxonomic scope" value="Eukaryota"/>
</dbReference>
<dbReference type="InterPro" id="IPR030382">
    <property type="entry name" value="MeTrfase_TRM5/TYW2"/>
</dbReference>
<dbReference type="SUPFAM" id="SSF53335">
    <property type="entry name" value="S-adenosyl-L-methionine-dependent methyltransferases"/>
    <property type="match status" value="1"/>
</dbReference>
<organism evidence="9 10">
    <name type="scientific">Eutrema salsugineum</name>
    <name type="common">Saltwater cress</name>
    <name type="synonym">Sisymbrium salsugineum</name>
    <dbReference type="NCBI Taxonomy" id="72664"/>
    <lineage>
        <taxon>Eukaryota</taxon>
        <taxon>Viridiplantae</taxon>
        <taxon>Streptophyta</taxon>
        <taxon>Embryophyta</taxon>
        <taxon>Tracheophyta</taxon>
        <taxon>Spermatophyta</taxon>
        <taxon>Magnoliopsida</taxon>
        <taxon>eudicotyledons</taxon>
        <taxon>Gunneridae</taxon>
        <taxon>Pentapetalae</taxon>
        <taxon>rosids</taxon>
        <taxon>malvids</taxon>
        <taxon>Brassicales</taxon>
        <taxon>Brassicaceae</taxon>
        <taxon>Eutremeae</taxon>
        <taxon>Eutrema</taxon>
    </lineage>
</organism>
<dbReference type="InterPro" id="IPR056744">
    <property type="entry name" value="TRM5/TYW2-like_N"/>
</dbReference>
<proteinExistence type="predicted"/>